<feature type="region of interest" description="Disordered" evidence="1">
    <location>
        <begin position="1"/>
        <end position="26"/>
    </location>
</feature>
<evidence type="ECO:0000256" key="1">
    <source>
        <dbReference type="SAM" id="MobiDB-lite"/>
    </source>
</evidence>
<name>A0A918S242_9ACTN</name>
<reference evidence="2" key="1">
    <citation type="journal article" date="2014" name="Int. J. Syst. Evol. Microbiol.">
        <title>Complete genome sequence of Corynebacterium casei LMG S-19264T (=DSM 44701T), isolated from a smear-ripened cheese.</title>
        <authorList>
            <consortium name="US DOE Joint Genome Institute (JGI-PGF)"/>
            <person name="Walter F."/>
            <person name="Albersmeier A."/>
            <person name="Kalinowski J."/>
            <person name="Ruckert C."/>
        </authorList>
    </citation>
    <scope>NUCLEOTIDE SEQUENCE</scope>
    <source>
        <strain evidence="2">JCM 5016</strain>
    </source>
</reference>
<reference evidence="2" key="2">
    <citation type="submission" date="2020-09" db="EMBL/GenBank/DDBJ databases">
        <authorList>
            <person name="Sun Q."/>
            <person name="Ohkuma M."/>
        </authorList>
    </citation>
    <scope>NUCLEOTIDE SEQUENCE</scope>
    <source>
        <strain evidence="2">JCM 5016</strain>
    </source>
</reference>
<dbReference type="Proteomes" id="UP000623010">
    <property type="component" value="Unassembled WGS sequence"/>
</dbReference>
<sequence length="107" mass="11758">MAHTVHFEDLPTSSRSPSAASHRYSETAQILKSKPMKWARILQRARRGDAATTAYQIRKGILAAFRPAGSFEAKSRTKDGNYYVYARYVGPKESAPRVNGSPDGGDA</sequence>
<evidence type="ECO:0000313" key="3">
    <source>
        <dbReference type="Proteomes" id="UP000623010"/>
    </source>
</evidence>
<dbReference type="RefSeq" id="WP_190061066.1">
    <property type="nucleotide sequence ID" value="NZ_BMWH01000047.1"/>
</dbReference>
<evidence type="ECO:0000313" key="2">
    <source>
        <dbReference type="EMBL" id="GHA17320.1"/>
    </source>
</evidence>
<gene>
    <name evidence="2" type="ORF">GCM10010389_64530</name>
</gene>
<dbReference type="AlphaFoldDB" id="A0A918S242"/>
<dbReference type="EMBL" id="BMWH01000047">
    <property type="protein sequence ID" value="GHA17320.1"/>
    <property type="molecule type" value="Genomic_DNA"/>
</dbReference>
<organism evidence="2 3">
    <name type="scientific">Streptomyces echinoruber</name>
    <dbReference type="NCBI Taxonomy" id="68898"/>
    <lineage>
        <taxon>Bacteria</taxon>
        <taxon>Bacillati</taxon>
        <taxon>Actinomycetota</taxon>
        <taxon>Actinomycetes</taxon>
        <taxon>Kitasatosporales</taxon>
        <taxon>Streptomycetaceae</taxon>
        <taxon>Streptomyces</taxon>
    </lineage>
</organism>
<comment type="caution">
    <text evidence="2">The sequence shown here is derived from an EMBL/GenBank/DDBJ whole genome shotgun (WGS) entry which is preliminary data.</text>
</comment>
<protein>
    <submittedName>
        <fullName evidence="2">Uncharacterized protein</fullName>
    </submittedName>
</protein>
<keyword evidence="3" id="KW-1185">Reference proteome</keyword>
<proteinExistence type="predicted"/>
<accession>A0A918S242</accession>